<feature type="binding site" evidence="9">
    <location>
        <position position="447"/>
    </location>
    <ligand>
        <name>L-aspartate</name>
        <dbReference type="ChEBI" id="CHEBI:29991"/>
    </ligand>
</feature>
<evidence type="ECO:0000256" key="9">
    <source>
        <dbReference type="HAMAP-Rule" id="MF_00044"/>
    </source>
</evidence>
<organism evidence="12 13">
    <name type="scientific">Pectobacterium parvum</name>
    <dbReference type="NCBI Taxonomy" id="2778550"/>
    <lineage>
        <taxon>Bacteria</taxon>
        <taxon>Pseudomonadati</taxon>
        <taxon>Pseudomonadota</taxon>
        <taxon>Gammaproteobacteria</taxon>
        <taxon>Enterobacterales</taxon>
        <taxon>Pectobacteriaceae</taxon>
        <taxon>Pectobacterium</taxon>
    </lineage>
</organism>
<reference evidence="13" key="1">
    <citation type="submission" date="2019-11" db="EMBL/GenBank/DDBJ databases">
        <authorList>
            <person name="Jee S."/>
        </authorList>
    </citation>
    <scope>NUCLEOTIDE SEQUENCE [LARGE SCALE GENOMIC DNA]</scope>
    <source>
        <strain evidence="13">PZ1</strain>
    </source>
</reference>
<dbReference type="GO" id="GO:0005737">
    <property type="term" value="C:cytoplasm"/>
    <property type="evidence" value="ECO:0007669"/>
    <property type="project" value="UniProtKB-SubCell"/>
</dbReference>
<dbReference type="GO" id="GO:0004815">
    <property type="term" value="F:aspartate-tRNA ligase activity"/>
    <property type="evidence" value="ECO:0007669"/>
    <property type="project" value="UniProtKB-UniRule"/>
</dbReference>
<evidence type="ECO:0000256" key="2">
    <source>
        <dbReference type="ARBA" id="ARBA00022490"/>
    </source>
</evidence>
<comment type="function">
    <text evidence="9">Catalyzes the attachment of L-aspartate to tRNA(Asp) in a two-step reaction: L-aspartate is first activated by ATP to form Asp-AMP and then transferred to the acceptor end of tRNA(Asp).</text>
</comment>
<sequence>MRTNYCGQLNSSHVGQEVTLCGWVNRRRDLGGLIFIDMRDREGLVQVFFDPDRQDAFKLASELRNEFCIQLTGVVRARPDSQINKDMATGEVEIFANALTIINRSEALPLDSNQTNTEEARLKFRYLDLRRPEMAQRLKTRARITSFVRRFMDDHGFLDIETPMLTKATPEGARDYLVPSRVHKGKFYALPQSPQLFKQLLMMSGFDRYYQIVKCFRDEDLRADRQPEFTQIDVETSFMTAPQVREVMEKLVRELWQDVKGVDLGDFPIMTFAEAMRRFGSDKPDLRNPLELVDVADLVKDIEFKVFSGPANDAKGRVAAIRVPGGAQLSRKQIDEYGKFIEIYGAKGLAYIKVNERAKGLEGVQSPVAKFLSEDVLSAVLDRTAAQDGDILFFGADSAKVVTDALGALRLKLGRDLNLTKNSWEPLWVVDFPMFEEDGDGGLAAMHHPFTAPRDMLPAELAANPVSAIANAYDMVINGYEVGGGSVRIHRGEMQQTVFSILGITEQEQREKFGFLLDALKYGTPPHAGLAFGLDRLVMLLTGTDNIRDVIAFPKTTAAACLMTEAPSFANSASLDELAIAVVVKGKAAQDGKSENE</sequence>
<dbReference type="NCBIfam" id="NF001750">
    <property type="entry name" value="PRK00476.1"/>
    <property type="match status" value="1"/>
</dbReference>
<dbReference type="SUPFAM" id="SSF50249">
    <property type="entry name" value="Nucleic acid-binding proteins"/>
    <property type="match status" value="1"/>
</dbReference>
<feature type="binding site" evidence="9">
    <location>
        <position position="171"/>
    </location>
    <ligand>
        <name>L-aspartate</name>
        <dbReference type="ChEBI" id="CHEBI:29991"/>
    </ligand>
</feature>
<keyword evidence="3 9" id="KW-0436">Ligase</keyword>
<evidence type="ECO:0000313" key="12">
    <source>
        <dbReference type="EMBL" id="QHQ26089.1"/>
    </source>
</evidence>
<dbReference type="Proteomes" id="UP000464054">
    <property type="component" value="Chromosome"/>
</dbReference>
<feature type="binding site" evidence="9">
    <location>
        <position position="481"/>
    </location>
    <ligand>
        <name>ATP</name>
        <dbReference type="ChEBI" id="CHEBI:30616"/>
    </ligand>
</feature>
<dbReference type="EMBL" id="JBIXKD010000004">
    <property type="protein sequence ID" value="MFJ5320726.1"/>
    <property type="molecule type" value="Genomic_DNA"/>
</dbReference>
<feature type="domain" description="Aminoacyl-transfer RNA synthetases class-II family profile" evidence="10">
    <location>
        <begin position="138"/>
        <end position="554"/>
    </location>
</feature>
<evidence type="ECO:0000313" key="14">
    <source>
        <dbReference type="Proteomes" id="UP001617714"/>
    </source>
</evidence>
<feature type="region of interest" description="Aspartate" evidence="9">
    <location>
        <begin position="195"/>
        <end position="198"/>
    </location>
</feature>
<evidence type="ECO:0000256" key="3">
    <source>
        <dbReference type="ARBA" id="ARBA00022598"/>
    </source>
</evidence>
<dbReference type="InterPro" id="IPR012340">
    <property type="entry name" value="NA-bd_OB-fold"/>
</dbReference>
<dbReference type="RefSeq" id="WP_039480438.1">
    <property type="nucleotide sequence ID" value="NZ_CP046377.1"/>
</dbReference>
<dbReference type="InterPro" id="IPR002312">
    <property type="entry name" value="Asp/Asn-tRNA-synth_IIb"/>
</dbReference>
<dbReference type="Pfam" id="PF00152">
    <property type="entry name" value="tRNA-synt_2"/>
    <property type="match status" value="1"/>
</dbReference>
<comment type="subunit">
    <text evidence="9">Homodimer.</text>
</comment>
<comment type="catalytic activity">
    <reaction evidence="8 9">
        <text>tRNA(Asp) + L-aspartate + ATP = L-aspartyl-tRNA(Asp) + AMP + diphosphate</text>
        <dbReference type="Rhea" id="RHEA:19649"/>
        <dbReference type="Rhea" id="RHEA-COMP:9660"/>
        <dbReference type="Rhea" id="RHEA-COMP:9678"/>
        <dbReference type="ChEBI" id="CHEBI:29991"/>
        <dbReference type="ChEBI" id="CHEBI:30616"/>
        <dbReference type="ChEBI" id="CHEBI:33019"/>
        <dbReference type="ChEBI" id="CHEBI:78442"/>
        <dbReference type="ChEBI" id="CHEBI:78516"/>
        <dbReference type="ChEBI" id="CHEBI:456215"/>
        <dbReference type="EC" id="6.1.1.12"/>
    </reaction>
</comment>
<keyword evidence="2 9" id="KW-0963">Cytoplasm</keyword>
<dbReference type="InterPro" id="IPR004365">
    <property type="entry name" value="NA-bd_OB_tRNA"/>
</dbReference>
<keyword evidence="14" id="KW-1185">Reference proteome</keyword>
<dbReference type="CDD" id="cd00777">
    <property type="entry name" value="AspRS_core"/>
    <property type="match status" value="1"/>
</dbReference>
<dbReference type="EC" id="6.1.1.12" evidence="9"/>
<dbReference type="Gene3D" id="3.30.1360.30">
    <property type="entry name" value="GAD-like domain"/>
    <property type="match status" value="1"/>
</dbReference>
<comment type="subcellular location">
    <subcellularLocation>
        <location evidence="9">Cytoplasm</location>
    </subcellularLocation>
</comment>
<dbReference type="GO" id="GO:0003676">
    <property type="term" value="F:nucleic acid binding"/>
    <property type="evidence" value="ECO:0007669"/>
    <property type="project" value="InterPro"/>
</dbReference>
<dbReference type="PANTHER" id="PTHR22594">
    <property type="entry name" value="ASPARTYL/LYSYL-TRNA SYNTHETASE"/>
    <property type="match status" value="1"/>
</dbReference>
<dbReference type="InterPro" id="IPR004364">
    <property type="entry name" value="Aa-tRNA-synt_II"/>
</dbReference>
<dbReference type="SUPFAM" id="SSF55681">
    <property type="entry name" value="Class II aaRS and biotin synthetases"/>
    <property type="match status" value="1"/>
</dbReference>
<dbReference type="Gene3D" id="2.40.50.140">
    <property type="entry name" value="Nucleic acid-binding proteins"/>
    <property type="match status" value="1"/>
</dbReference>
<dbReference type="Proteomes" id="UP001617714">
    <property type="component" value="Unassembled WGS sequence"/>
</dbReference>
<dbReference type="InterPro" id="IPR047090">
    <property type="entry name" value="AspRS_core"/>
</dbReference>
<dbReference type="GO" id="GO:0005524">
    <property type="term" value="F:ATP binding"/>
    <property type="evidence" value="ECO:0007669"/>
    <property type="project" value="UniProtKB-UniRule"/>
</dbReference>
<feature type="binding site" evidence="9">
    <location>
        <begin position="533"/>
        <end position="536"/>
    </location>
    <ligand>
        <name>ATP</name>
        <dbReference type="ChEBI" id="CHEBI:30616"/>
    </ligand>
</feature>
<dbReference type="Pfam" id="PF02938">
    <property type="entry name" value="GAD"/>
    <property type="match status" value="1"/>
</dbReference>
<dbReference type="SUPFAM" id="SSF55261">
    <property type="entry name" value="GAD domain-like"/>
    <property type="match status" value="1"/>
</dbReference>
<dbReference type="PROSITE" id="PS50862">
    <property type="entry name" value="AA_TRNA_LIGASE_II"/>
    <property type="match status" value="1"/>
</dbReference>
<dbReference type="CDD" id="cd04317">
    <property type="entry name" value="EcAspRS_like_N"/>
    <property type="match status" value="1"/>
</dbReference>
<reference evidence="11 14" key="3">
    <citation type="submission" date="2024-10" db="EMBL/GenBank/DDBJ databases">
        <authorList>
            <person name="Lu C.-H."/>
        </authorList>
    </citation>
    <scope>NUCLEOTIDE SEQUENCE [LARGE SCALE GENOMIC DNA]</scope>
    <source>
        <strain evidence="11 14">22QBSP01-2</strain>
    </source>
</reference>
<feature type="binding site" evidence="9">
    <location>
        <position position="226"/>
    </location>
    <ligand>
        <name>ATP</name>
        <dbReference type="ChEBI" id="CHEBI:30616"/>
    </ligand>
</feature>
<dbReference type="Gene3D" id="3.30.930.10">
    <property type="entry name" value="Bira Bifunctional Protein, Domain 2"/>
    <property type="match status" value="1"/>
</dbReference>
<keyword evidence="7 9" id="KW-0030">Aminoacyl-tRNA synthetase</keyword>
<dbReference type="InterPro" id="IPR047089">
    <property type="entry name" value="Asp-tRNA-ligase_1_N"/>
</dbReference>
<evidence type="ECO:0000313" key="13">
    <source>
        <dbReference type="Proteomes" id="UP000464054"/>
    </source>
</evidence>
<keyword evidence="5 9" id="KW-0067">ATP-binding</keyword>
<dbReference type="InterPro" id="IPR045864">
    <property type="entry name" value="aa-tRNA-synth_II/BPL/LPL"/>
</dbReference>
<evidence type="ECO:0000256" key="4">
    <source>
        <dbReference type="ARBA" id="ARBA00022741"/>
    </source>
</evidence>
<dbReference type="InterPro" id="IPR004524">
    <property type="entry name" value="Asp-tRNA-ligase_1"/>
</dbReference>
<dbReference type="PANTHER" id="PTHR22594:SF5">
    <property type="entry name" value="ASPARTATE--TRNA LIGASE, MITOCHONDRIAL"/>
    <property type="match status" value="1"/>
</dbReference>
<keyword evidence="4 9" id="KW-0547">Nucleotide-binding</keyword>
<evidence type="ECO:0000313" key="11">
    <source>
        <dbReference type="EMBL" id="MFJ5320726.1"/>
    </source>
</evidence>
<name>A0AAP9IMQ1_9GAMM</name>
<dbReference type="Pfam" id="PF01336">
    <property type="entry name" value="tRNA_anti-codon"/>
    <property type="match status" value="1"/>
</dbReference>
<reference evidence="12" key="2">
    <citation type="journal article" date="2022" name="Plant Pathol J">
        <title>Comparative Genomic Analysis of Pathogenic Factors of Pectobacterium Species Isolated in South Korea Using Whole-Genome Sequencing.</title>
        <authorList>
            <person name="Jee S."/>
            <person name="Kang I.J."/>
            <person name="Bak G."/>
            <person name="Kang S."/>
            <person name="Lee J."/>
            <person name="Heu S."/>
            <person name="Hwang I."/>
        </authorList>
    </citation>
    <scope>NUCLEOTIDE SEQUENCE</scope>
    <source>
        <strain evidence="12">PZ1</strain>
    </source>
</reference>
<gene>
    <name evidence="9 12" type="primary">aspS</name>
    <name evidence="11" type="ORF">ACIPSN_04970</name>
    <name evidence="12" type="ORF">GMX10_20200</name>
</gene>
<evidence type="ECO:0000256" key="8">
    <source>
        <dbReference type="ARBA" id="ARBA00047904"/>
    </source>
</evidence>
<comment type="similarity">
    <text evidence="1 9">Belongs to the class-II aminoacyl-tRNA synthetase family. Type 1 subfamily.</text>
</comment>
<feature type="binding site" evidence="9">
    <location>
        <begin position="217"/>
        <end position="219"/>
    </location>
    <ligand>
        <name>ATP</name>
        <dbReference type="ChEBI" id="CHEBI:30616"/>
    </ligand>
</feature>
<keyword evidence="6 9" id="KW-0648">Protein biosynthesis</keyword>
<dbReference type="InterPro" id="IPR029351">
    <property type="entry name" value="GAD_dom"/>
</dbReference>
<dbReference type="AlphaFoldDB" id="A0AAP9IMQ1"/>
<evidence type="ECO:0000256" key="1">
    <source>
        <dbReference type="ARBA" id="ARBA00006303"/>
    </source>
</evidence>
<comment type="caution">
    <text evidence="9">Lacks conserved residue(s) required for the propagation of feature annotation.</text>
</comment>
<evidence type="ECO:0000259" key="10">
    <source>
        <dbReference type="PROSITE" id="PS50862"/>
    </source>
</evidence>
<accession>A0AAP9IMQ1</accession>
<dbReference type="FunFam" id="2.40.50.140:FF:000080">
    <property type="entry name" value="Aspartate--tRNA ligase"/>
    <property type="match status" value="1"/>
</dbReference>
<evidence type="ECO:0000256" key="6">
    <source>
        <dbReference type="ARBA" id="ARBA00022917"/>
    </source>
</evidence>
<dbReference type="InterPro" id="IPR006195">
    <property type="entry name" value="aa-tRNA-synth_II"/>
</dbReference>
<feature type="binding site" evidence="9">
    <location>
        <position position="488"/>
    </location>
    <ligand>
        <name>L-aspartate</name>
        <dbReference type="ChEBI" id="CHEBI:29991"/>
    </ligand>
</feature>
<dbReference type="GeneID" id="90771014"/>
<proteinExistence type="inferred from homology"/>
<dbReference type="EMBL" id="CP046377">
    <property type="protein sequence ID" value="QHQ26089.1"/>
    <property type="molecule type" value="Genomic_DNA"/>
</dbReference>
<protein>
    <recommendedName>
        <fullName evidence="9">Aspartate--tRNA ligase</fullName>
        <ecNumber evidence="9">6.1.1.12</ecNumber>
    </recommendedName>
    <alternativeName>
        <fullName evidence="9">Aspartyl-tRNA synthetase</fullName>
        <shortName evidence="9">AspRS</shortName>
    </alternativeName>
</protein>
<dbReference type="NCBIfam" id="TIGR00459">
    <property type="entry name" value="aspS_bact"/>
    <property type="match status" value="1"/>
</dbReference>
<dbReference type="HAMAP" id="MF_00044">
    <property type="entry name" value="Asp_tRNA_synth_type1"/>
    <property type="match status" value="1"/>
</dbReference>
<feature type="binding site" evidence="9">
    <location>
        <position position="217"/>
    </location>
    <ligand>
        <name>L-aspartate</name>
        <dbReference type="ChEBI" id="CHEBI:29991"/>
    </ligand>
</feature>
<evidence type="ECO:0000256" key="5">
    <source>
        <dbReference type="ARBA" id="ARBA00022840"/>
    </source>
</evidence>
<dbReference type="InterPro" id="IPR004115">
    <property type="entry name" value="GAD-like_sf"/>
</dbReference>
<dbReference type="GO" id="GO:0006422">
    <property type="term" value="P:aspartyl-tRNA aminoacylation"/>
    <property type="evidence" value="ECO:0007669"/>
    <property type="project" value="UniProtKB-UniRule"/>
</dbReference>
<evidence type="ECO:0000256" key="7">
    <source>
        <dbReference type="ARBA" id="ARBA00023146"/>
    </source>
</evidence>
<dbReference type="PRINTS" id="PR01042">
    <property type="entry name" value="TRNASYNTHASP"/>
</dbReference>